<reference evidence="1" key="1">
    <citation type="submission" date="2016-09" db="EMBL/GenBank/DDBJ databases">
        <title>Genome sequence of Chlorobaculum limnaeum.</title>
        <authorList>
            <person name="Liu Z."/>
            <person name="Tank M."/>
            <person name="Bryant D.A."/>
        </authorList>
    </citation>
    <scope>NUCLEOTIDE SEQUENCE [LARGE SCALE GENOMIC DNA]</scope>
    <source>
        <strain evidence="1">DSM 1677</strain>
    </source>
</reference>
<accession>A0A1D8D5I5</accession>
<dbReference type="EMBL" id="CP017305">
    <property type="protein sequence ID" value="AOS83128.1"/>
    <property type="molecule type" value="Genomic_DNA"/>
</dbReference>
<gene>
    <name evidence="1" type="ORF">BIU88_02595</name>
</gene>
<protein>
    <submittedName>
        <fullName evidence="1">Uncharacterized protein</fullName>
    </submittedName>
</protein>
<dbReference type="KEGG" id="clz:BIU88_02595"/>
<evidence type="ECO:0000313" key="2">
    <source>
        <dbReference type="Proteomes" id="UP000095185"/>
    </source>
</evidence>
<dbReference type="AlphaFoldDB" id="A0A1D8D5I5"/>
<dbReference type="Proteomes" id="UP000095185">
    <property type="component" value="Chromosome"/>
</dbReference>
<name>A0A1D8D5I5_CHLLM</name>
<proteinExistence type="predicted"/>
<organism evidence="1 2">
    <name type="scientific">Chlorobaculum limnaeum</name>
    <dbReference type="NCBI Taxonomy" id="274537"/>
    <lineage>
        <taxon>Bacteria</taxon>
        <taxon>Pseudomonadati</taxon>
        <taxon>Chlorobiota</taxon>
        <taxon>Chlorobiia</taxon>
        <taxon>Chlorobiales</taxon>
        <taxon>Chlorobiaceae</taxon>
        <taxon>Chlorobaculum</taxon>
    </lineage>
</organism>
<sequence length="83" mass="9573">MCGAFGSIAKLEHGAPRLLQGCSQVSRRPACFDQLFGKLEWHHKTIKAESPLDWKLLAEIKETFQESELRFRVDVLDWNDITE</sequence>
<keyword evidence="2" id="KW-1185">Reference proteome</keyword>
<evidence type="ECO:0000313" key="1">
    <source>
        <dbReference type="EMBL" id="AOS83128.1"/>
    </source>
</evidence>
<dbReference type="STRING" id="274537.BIU88_02595"/>